<dbReference type="GO" id="GO:0003746">
    <property type="term" value="F:translation elongation factor activity"/>
    <property type="evidence" value="ECO:0007669"/>
    <property type="project" value="UniProtKB-UniRule"/>
</dbReference>
<evidence type="ECO:0000256" key="2">
    <source>
        <dbReference type="ARBA" id="ARBA00016956"/>
    </source>
</evidence>
<evidence type="ECO:0000256" key="3">
    <source>
        <dbReference type="ARBA" id="ARBA00022768"/>
    </source>
</evidence>
<dbReference type="PROSITE" id="PS01126">
    <property type="entry name" value="EF_TS_1"/>
    <property type="match status" value="1"/>
</dbReference>
<dbReference type="CDD" id="cd14275">
    <property type="entry name" value="UBA_EF-Ts"/>
    <property type="match status" value="1"/>
</dbReference>
<reference evidence="11" key="1">
    <citation type="submission" date="2016-10" db="EMBL/GenBank/DDBJ databases">
        <authorList>
            <person name="Varghese N."/>
            <person name="Submissions S."/>
        </authorList>
    </citation>
    <scope>NUCLEOTIDE SEQUENCE [LARGE SCALE GENOMIC DNA]</scope>
    <source>
        <strain evidence="11">OK042</strain>
    </source>
</reference>
<dbReference type="GO" id="GO:0005737">
    <property type="term" value="C:cytoplasm"/>
    <property type="evidence" value="ECO:0007669"/>
    <property type="project" value="UniProtKB-SubCell"/>
</dbReference>
<feature type="domain" description="Translation elongation factor EFTs/EF1B dimerisation" evidence="9">
    <location>
        <begin position="70"/>
        <end position="275"/>
    </location>
</feature>
<dbReference type="InterPro" id="IPR036402">
    <property type="entry name" value="EF-Ts_dimer_sf"/>
</dbReference>
<evidence type="ECO:0000256" key="8">
    <source>
        <dbReference type="RuleBase" id="RU000643"/>
    </source>
</evidence>
<evidence type="ECO:0000256" key="6">
    <source>
        <dbReference type="HAMAP-Rule" id="MF_00050"/>
    </source>
</evidence>
<protein>
    <recommendedName>
        <fullName evidence="2 6">Elongation factor Ts</fullName>
        <shortName evidence="6">EF-Ts</shortName>
    </recommendedName>
</protein>
<keyword evidence="3 6" id="KW-0251">Elongation factor</keyword>
<keyword evidence="6" id="KW-0963">Cytoplasm</keyword>
<dbReference type="SUPFAM" id="SSF54713">
    <property type="entry name" value="Elongation factor Ts (EF-Ts), dimerisation domain"/>
    <property type="match status" value="2"/>
</dbReference>
<dbReference type="GeneID" id="301131600"/>
<evidence type="ECO:0000259" key="9">
    <source>
        <dbReference type="Pfam" id="PF00889"/>
    </source>
</evidence>
<evidence type="ECO:0000313" key="10">
    <source>
        <dbReference type="EMBL" id="SFJ12487.1"/>
    </source>
</evidence>
<evidence type="ECO:0000256" key="4">
    <source>
        <dbReference type="ARBA" id="ARBA00022917"/>
    </source>
</evidence>
<comment type="similarity">
    <text evidence="1 6 7">Belongs to the EF-Ts family.</text>
</comment>
<dbReference type="SUPFAM" id="SSF46934">
    <property type="entry name" value="UBA-like"/>
    <property type="match status" value="1"/>
</dbReference>
<dbReference type="PANTHER" id="PTHR11741">
    <property type="entry name" value="ELONGATION FACTOR TS"/>
    <property type="match status" value="1"/>
</dbReference>
<dbReference type="InterPro" id="IPR014039">
    <property type="entry name" value="Transl_elong_EFTs/EF1B_dimer"/>
</dbReference>
<dbReference type="RefSeq" id="WP_092266689.1">
    <property type="nucleotide sequence ID" value="NZ_BJOE01000001.1"/>
</dbReference>
<dbReference type="STRING" id="1884381.SAMN05518846_102166"/>
<dbReference type="FunFam" id="1.10.286.20:FF:000001">
    <property type="entry name" value="Elongation factor Ts"/>
    <property type="match status" value="1"/>
</dbReference>
<dbReference type="InterPro" id="IPR001816">
    <property type="entry name" value="Transl_elong_EFTs/EF1B"/>
</dbReference>
<dbReference type="PANTHER" id="PTHR11741:SF0">
    <property type="entry name" value="ELONGATION FACTOR TS, MITOCHONDRIAL"/>
    <property type="match status" value="1"/>
</dbReference>
<feature type="region of interest" description="Involved in Mg(2+) ion dislocation from EF-Tu" evidence="6">
    <location>
        <begin position="79"/>
        <end position="82"/>
    </location>
</feature>
<dbReference type="AlphaFoldDB" id="A0A1I3NTL8"/>
<dbReference type="Gene3D" id="1.10.8.10">
    <property type="entry name" value="DNA helicase RuvA subunit, C-terminal domain"/>
    <property type="match status" value="1"/>
</dbReference>
<dbReference type="HAMAP" id="MF_00050">
    <property type="entry name" value="EF_Ts"/>
    <property type="match status" value="1"/>
</dbReference>
<dbReference type="PROSITE" id="PS01127">
    <property type="entry name" value="EF_TS_2"/>
    <property type="match status" value="1"/>
</dbReference>
<gene>
    <name evidence="6" type="primary">tsf</name>
    <name evidence="10" type="ORF">SAMN05518846_102166</name>
</gene>
<dbReference type="NCBIfam" id="TIGR00116">
    <property type="entry name" value="tsf"/>
    <property type="match status" value="1"/>
</dbReference>
<dbReference type="Pfam" id="PF00889">
    <property type="entry name" value="EF_TS"/>
    <property type="match status" value="1"/>
</dbReference>
<organism evidence="10 11">
    <name type="scientific">Brevibacillus centrosporus</name>
    <dbReference type="NCBI Taxonomy" id="54910"/>
    <lineage>
        <taxon>Bacteria</taxon>
        <taxon>Bacillati</taxon>
        <taxon>Bacillota</taxon>
        <taxon>Bacilli</taxon>
        <taxon>Bacillales</taxon>
        <taxon>Paenibacillaceae</taxon>
        <taxon>Brevibacillus</taxon>
    </lineage>
</organism>
<keyword evidence="4 6" id="KW-0648">Protein biosynthesis</keyword>
<comment type="subcellular location">
    <subcellularLocation>
        <location evidence="6 8">Cytoplasm</location>
    </subcellularLocation>
</comment>
<sequence length="295" mass="32387">MAISAQTVKELRERTGAGMMDCKRALEETNGDMEKAIDLLRERGIAKAAKKSGRIAAEGLTATAVEGNVAAVVEVNCETDFVAKNPEFQTLVKDIAEHVVSQRPATVEEALEQPFKGAGETLAHVINEKISTIGENISFRRFFLSEKSDNGVFGAYLHMGGRIGVLVTLEGTQNETLAKDLGMHAAASNPRFANRDEVSQDEIDREREVLKNQALAEGKPANIVEKMVEGRLSKYFEEYVLVEQPFVKDPDKKVSALLKEAGATLKEFARFQVGEGIEKKQEDFAAEVMAQVNKQ</sequence>
<dbReference type="Gene3D" id="3.30.479.20">
    <property type="entry name" value="Elongation factor Ts, dimerisation domain"/>
    <property type="match status" value="2"/>
</dbReference>
<proteinExistence type="inferred from homology"/>
<evidence type="ECO:0000256" key="7">
    <source>
        <dbReference type="RuleBase" id="RU000642"/>
    </source>
</evidence>
<accession>A0A1I3NTL8</accession>
<dbReference type="Proteomes" id="UP000198915">
    <property type="component" value="Unassembled WGS sequence"/>
</dbReference>
<dbReference type="InterPro" id="IPR018101">
    <property type="entry name" value="Transl_elong_Ts_CS"/>
</dbReference>
<name>A0A1I3NTL8_9BACL</name>
<dbReference type="InterPro" id="IPR009060">
    <property type="entry name" value="UBA-like_sf"/>
</dbReference>
<evidence type="ECO:0000256" key="1">
    <source>
        <dbReference type="ARBA" id="ARBA00005532"/>
    </source>
</evidence>
<keyword evidence="11" id="KW-1185">Reference proteome</keyword>
<dbReference type="Gene3D" id="1.10.286.20">
    <property type="match status" value="1"/>
</dbReference>
<evidence type="ECO:0000256" key="5">
    <source>
        <dbReference type="ARBA" id="ARBA00025453"/>
    </source>
</evidence>
<evidence type="ECO:0000313" key="11">
    <source>
        <dbReference type="Proteomes" id="UP000198915"/>
    </source>
</evidence>
<comment type="function">
    <text evidence="5 6 7">Associates with the EF-Tu.GDP complex and induces the exchange of GDP to GTP. It remains bound to the aminoacyl-tRNA.EF-Tu.GTP complex up to the GTP hydrolysis stage on the ribosome.</text>
</comment>
<dbReference type="FunFam" id="1.10.8.10:FF:000001">
    <property type="entry name" value="Elongation factor Ts"/>
    <property type="match status" value="1"/>
</dbReference>
<dbReference type="EMBL" id="FORT01000002">
    <property type="protein sequence ID" value="SFJ12487.1"/>
    <property type="molecule type" value="Genomic_DNA"/>
</dbReference>